<evidence type="ECO:0000313" key="4">
    <source>
        <dbReference type="Proteomes" id="UP001301769"/>
    </source>
</evidence>
<dbReference type="AlphaFoldDB" id="A0AAN6YKC2"/>
<feature type="compositionally biased region" description="Basic and acidic residues" evidence="1">
    <location>
        <begin position="143"/>
        <end position="164"/>
    </location>
</feature>
<feature type="compositionally biased region" description="Gly residues" evidence="1">
    <location>
        <begin position="109"/>
        <end position="120"/>
    </location>
</feature>
<evidence type="ECO:0000256" key="2">
    <source>
        <dbReference type="SAM" id="Phobius"/>
    </source>
</evidence>
<evidence type="ECO:0000313" key="3">
    <source>
        <dbReference type="EMBL" id="KAK4220331.1"/>
    </source>
</evidence>
<dbReference type="EMBL" id="MU858045">
    <property type="protein sequence ID" value="KAK4220331.1"/>
    <property type="molecule type" value="Genomic_DNA"/>
</dbReference>
<organism evidence="3 4">
    <name type="scientific">Rhypophila decipiens</name>
    <dbReference type="NCBI Taxonomy" id="261697"/>
    <lineage>
        <taxon>Eukaryota</taxon>
        <taxon>Fungi</taxon>
        <taxon>Dikarya</taxon>
        <taxon>Ascomycota</taxon>
        <taxon>Pezizomycotina</taxon>
        <taxon>Sordariomycetes</taxon>
        <taxon>Sordariomycetidae</taxon>
        <taxon>Sordariales</taxon>
        <taxon>Naviculisporaceae</taxon>
        <taxon>Rhypophila</taxon>
    </lineage>
</organism>
<proteinExistence type="predicted"/>
<feature type="region of interest" description="Disordered" evidence="1">
    <location>
        <begin position="89"/>
        <end position="179"/>
    </location>
</feature>
<name>A0AAN6YKC2_9PEZI</name>
<reference evidence="3" key="1">
    <citation type="journal article" date="2023" name="Mol. Phylogenet. Evol.">
        <title>Genome-scale phylogeny and comparative genomics of the fungal order Sordariales.</title>
        <authorList>
            <person name="Hensen N."/>
            <person name="Bonometti L."/>
            <person name="Westerberg I."/>
            <person name="Brannstrom I.O."/>
            <person name="Guillou S."/>
            <person name="Cros-Aarteil S."/>
            <person name="Calhoun S."/>
            <person name="Haridas S."/>
            <person name="Kuo A."/>
            <person name="Mondo S."/>
            <person name="Pangilinan J."/>
            <person name="Riley R."/>
            <person name="LaButti K."/>
            <person name="Andreopoulos B."/>
            <person name="Lipzen A."/>
            <person name="Chen C."/>
            <person name="Yan M."/>
            <person name="Daum C."/>
            <person name="Ng V."/>
            <person name="Clum A."/>
            <person name="Steindorff A."/>
            <person name="Ohm R.A."/>
            <person name="Martin F."/>
            <person name="Silar P."/>
            <person name="Natvig D.O."/>
            <person name="Lalanne C."/>
            <person name="Gautier V."/>
            <person name="Ament-Velasquez S.L."/>
            <person name="Kruys A."/>
            <person name="Hutchinson M.I."/>
            <person name="Powell A.J."/>
            <person name="Barry K."/>
            <person name="Miller A.N."/>
            <person name="Grigoriev I.V."/>
            <person name="Debuchy R."/>
            <person name="Gladieux P."/>
            <person name="Hiltunen Thoren M."/>
            <person name="Johannesson H."/>
        </authorList>
    </citation>
    <scope>NUCLEOTIDE SEQUENCE</scope>
    <source>
        <strain evidence="3">PSN293</strain>
    </source>
</reference>
<dbReference type="Proteomes" id="UP001301769">
    <property type="component" value="Unassembled WGS sequence"/>
</dbReference>
<keyword evidence="2" id="KW-1133">Transmembrane helix</keyword>
<keyword evidence="2" id="KW-0472">Membrane</keyword>
<keyword evidence="2" id="KW-0812">Transmembrane</keyword>
<protein>
    <submittedName>
        <fullName evidence="3">Uncharacterized protein</fullName>
    </submittedName>
</protein>
<feature type="transmembrane region" description="Helical" evidence="2">
    <location>
        <begin position="45"/>
        <end position="69"/>
    </location>
</feature>
<accession>A0AAN6YKC2</accession>
<reference evidence="3" key="2">
    <citation type="submission" date="2023-05" db="EMBL/GenBank/DDBJ databases">
        <authorList>
            <consortium name="Lawrence Berkeley National Laboratory"/>
            <person name="Steindorff A."/>
            <person name="Hensen N."/>
            <person name="Bonometti L."/>
            <person name="Westerberg I."/>
            <person name="Brannstrom I.O."/>
            <person name="Guillou S."/>
            <person name="Cros-Aarteil S."/>
            <person name="Calhoun S."/>
            <person name="Haridas S."/>
            <person name="Kuo A."/>
            <person name="Mondo S."/>
            <person name="Pangilinan J."/>
            <person name="Riley R."/>
            <person name="Labutti K."/>
            <person name="Andreopoulos B."/>
            <person name="Lipzen A."/>
            <person name="Chen C."/>
            <person name="Yanf M."/>
            <person name="Daum C."/>
            <person name="Ng V."/>
            <person name="Clum A."/>
            <person name="Ohm R."/>
            <person name="Martin F."/>
            <person name="Silar P."/>
            <person name="Natvig D."/>
            <person name="Lalanne C."/>
            <person name="Gautier V."/>
            <person name="Ament-Velasquez S.L."/>
            <person name="Kruys A."/>
            <person name="Hutchinson M.I."/>
            <person name="Powell A.J."/>
            <person name="Barry K."/>
            <person name="Miller A.N."/>
            <person name="Grigoriev I.V."/>
            <person name="Debuchy R."/>
            <person name="Gladieux P."/>
            <person name="Thoren M.H."/>
            <person name="Johannesson H."/>
        </authorList>
    </citation>
    <scope>NUCLEOTIDE SEQUENCE</scope>
    <source>
        <strain evidence="3">PSN293</strain>
    </source>
</reference>
<comment type="caution">
    <text evidence="3">The sequence shown here is derived from an EMBL/GenBank/DDBJ whole genome shotgun (WGS) entry which is preliminary data.</text>
</comment>
<sequence length="179" mass="19327">MPPYIQNSKSSSWSSLANRVVHLTARQNFPSNSNFPDRDNGLHPAAIFGIVAGVMFVLIIGAWIMWFTLIKKALTHRDYGVLPSLRTAANGRRHGHSNSMSGNYPPYGPGGGDNQYGGYGNATTQYPPAAHHAQNPTPPPYDWSRHPEQSSNGLKDENRGHDSGSHGMSSSGNGFSGPN</sequence>
<keyword evidence="4" id="KW-1185">Reference proteome</keyword>
<evidence type="ECO:0000256" key="1">
    <source>
        <dbReference type="SAM" id="MobiDB-lite"/>
    </source>
</evidence>
<feature type="compositionally biased region" description="Low complexity" evidence="1">
    <location>
        <begin position="165"/>
        <end position="179"/>
    </location>
</feature>
<gene>
    <name evidence="3" type="ORF">QBC37DRAFT_367338</name>
</gene>